<dbReference type="EMBL" id="ML995475">
    <property type="protein sequence ID" value="KAF2146746.1"/>
    <property type="molecule type" value="Genomic_DNA"/>
</dbReference>
<organism evidence="4 5">
    <name type="scientific">Aplosporella prunicola CBS 121167</name>
    <dbReference type="NCBI Taxonomy" id="1176127"/>
    <lineage>
        <taxon>Eukaryota</taxon>
        <taxon>Fungi</taxon>
        <taxon>Dikarya</taxon>
        <taxon>Ascomycota</taxon>
        <taxon>Pezizomycotina</taxon>
        <taxon>Dothideomycetes</taxon>
        <taxon>Dothideomycetes incertae sedis</taxon>
        <taxon>Botryosphaeriales</taxon>
        <taxon>Aplosporellaceae</taxon>
        <taxon>Aplosporella</taxon>
    </lineage>
</organism>
<accession>A0A6A6BRM7</accession>
<dbReference type="Proteomes" id="UP000799438">
    <property type="component" value="Unassembled WGS sequence"/>
</dbReference>
<comment type="similarity">
    <text evidence="1">Belongs to the short-chain dehydrogenases/reductases (SDR) family.</text>
</comment>
<keyword evidence="3" id="KW-0560">Oxidoreductase</keyword>
<evidence type="ECO:0000256" key="2">
    <source>
        <dbReference type="ARBA" id="ARBA00022857"/>
    </source>
</evidence>
<dbReference type="SUPFAM" id="SSF51735">
    <property type="entry name" value="NAD(P)-binding Rossmann-fold domains"/>
    <property type="match status" value="1"/>
</dbReference>
<sequence length="266" mass="28282">MSTPTTKYISKLRDQRVLILGGTSGIGYAVAEASIEHGASVILSGSNSTKLTNALERLRTSYPSASASGYTCDLSDAETLEGNVAALLAAATDSGTTKLNHIIFTAGDAINLVNVRDATVPAVLRMANVRFLGPLMISKLAPPYMVPGPGSSLTFTAGVNYKRPGPQWGIAAAWIAGLEGLVRGMTVDLKPLRINMVSPGAIKTEMWDRMPMPEEHRQKLFEMTAAATTVGRMGRPEDVAEAYIYLMKDQFATGSVVDSEGGRLLC</sequence>
<dbReference type="InterPro" id="IPR051122">
    <property type="entry name" value="SDR_DHRS6-like"/>
</dbReference>
<dbReference type="InterPro" id="IPR002347">
    <property type="entry name" value="SDR_fam"/>
</dbReference>
<proteinExistence type="inferred from homology"/>
<dbReference type="Gene3D" id="3.40.50.720">
    <property type="entry name" value="NAD(P)-binding Rossmann-like Domain"/>
    <property type="match status" value="1"/>
</dbReference>
<dbReference type="GeneID" id="54293887"/>
<reference evidence="4" key="1">
    <citation type="journal article" date="2020" name="Stud. Mycol.">
        <title>101 Dothideomycetes genomes: a test case for predicting lifestyles and emergence of pathogens.</title>
        <authorList>
            <person name="Haridas S."/>
            <person name="Albert R."/>
            <person name="Binder M."/>
            <person name="Bloem J."/>
            <person name="Labutti K."/>
            <person name="Salamov A."/>
            <person name="Andreopoulos B."/>
            <person name="Baker S."/>
            <person name="Barry K."/>
            <person name="Bills G."/>
            <person name="Bluhm B."/>
            <person name="Cannon C."/>
            <person name="Castanera R."/>
            <person name="Culley D."/>
            <person name="Daum C."/>
            <person name="Ezra D."/>
            <person name="Gonzalez J."/>
            <person name="Henrissat B."/>
            <person name="Kuo A."/>
            <person name="Liang C."/>
            <person name="Lipzen A."/>
            <person name="Lutzoni F."/>
            <person name="Magnuson J."/>
            <person name="Mondo S."/>
            <person name="Nolan M."/>
            <person name="Ohm R."/>
            <person name="Pangilinan J."/>
            <person name="Park H.-J."/>
            <person name="Ramirez L."/>
            <person name="Alfaro M."/>
            <person name="Sun H."/>
            <person name="Tritt A."/>
            <person name="Yoshinaga Y."/>
            <person name="Zwiers L.-H."/>
            <person name="Turgeon B."/>
            <person name="Goodwin S."/>
            <person name="Spatafora J."/>
            <person name="Crous P."/>
            <person name="Grigoriev I."/>
        </authorList>
    </citation>
    <scope>NUCLEOTIDE SEQUENCE</scope>
    <source>
        <strain evidence="4">CBS 121167</strain>
    </source>
</reference>
<dbReference type="OrthoDB" id="294295at2759"/>
<dbReference type="GO" id="GO:0016491">
    <property type="term" value="F:oxidoreductase activity"/>
    <property type="evidence" value="ECO:0007669"/>
    <property type="project" value="UniProtKB-KW"/>
</dbReference>
<name>A0A6A6BRM7_9PEZI</name>
<dbReference type="RefSeq" id="XP_033402455.1">
    <property type="nucleotide sequence ID" value="XM_033536391.1"/>
</dbReference>
<dbReference type="PANTHER" id="PTHR43477">
    <property type="entry name" value="DIHYDROANTICAPSIN 7-DEHYDROGENASE"/>
    <property type="match status" value="1"/>
</dbReference>
<dbReference type="InterPro" id="IPR057571">
    <property type="entry name" value="SDR_PhqE-like"/>
</dbReference>
<gene>
    <name evidence="4" type="ORF">K452DRAFT_218961</name>
</gene>
<keyword evidence="5" id="KW-1185">Reference proteome</keyword>
<dbReference type="PANTHER" id="PTHR43477:SF1">
    <property type="entry name" value="DIHYDROANTICAPSIN 7-DEHYDROGENASE"/>
    <property type="match status" value="1"/>
</dbReference>
<dbReference type="AlphaFoldDB" id="A0A6A6BRM7"/>
<evidence type="ECO:0000256" key="1">
    <source>
        <dbReference type="ARBA" id="ARBA00006484"/>
    </source>
</evidence>
<dbReference type="InterPro" id="IPR036291">
    <property type="entry name" value="NAD(P)-bd_dom_sf"/>
</dbReference>
<evidence type="ECO:0000313" key="4">
    <source>
        <dbReference type="EMBL" id="KAF2146746.1"/>
    </source>
</evidence>
<dbReference type="PRINTS" id="PR00081">
    <property type="entry name" value="GDHRDH"/>
</dbReference>
<evidence type="ECO:0000256" key="3">
    <source>
        <dbReference type="ARBA" id="ARBA00023002"/>
    </source>
</evidence>
<dbReference type="Pfam" id="PF23441">
    <property type="entry name" value="SDR"/>
    <property type="match status" value="1"/>
</dbReference>
<dbReference type="CDD" id="cd05233">
    <property type="entry name" value="SDR_c"/>
    <property type="match status" value="1"/>
</dbReference>
<protein>
    <submittedName>
        <fullName evidence="4">Uncharacterized protein</fullName>
    </submittedName>
</protein>
<evidence type="ECO:0000313" key="5">
    <source>
        <dbReference type="Proteomes" id="UP000799438"/>
    </source>
</evidence>
<keyword evidence="2" id="KW-0521">NADP</keyword>